<accession>C0C526</accession>
<reference evidence="4" key="1">
    <citation type="submission" date="2009-02" db="EMBL/GenBank/DDBJ databases">
        <authorList>
            <person name="Fulton L."/>
            <person name="Clifton S."/>
            <person name="Fulton B."/>
            <person name="Xu J."/>
            <person name="Minx P."/>
            <person name="Pepin K.H."/>
            <person name="Johnson M."/>
            <person name="Bhonagiri V."/>
            <person name="Nash W.E."/>
            <person name="Mardis E.R."/>
            <person name="Wilson R.K."/>
        </authorList>
    </citation>
    <scope>NUCLEOTIDE SEQUENCE [LARGE SCALE GENOMIC DNA]</scope>
    <source>
        <strain evidence="4">DSM 15053</strain>
    </source>
</reference>
<sequence length="158" mass="18058">MEGPFMEFAEKILTLRKSNDLTQEELAEKLNVSRQSVSKWESGQAVPELEKIVALSSVFNVTTDYLLKPAEIDELSVKTNILEKQQQQILLREKQRNKIVRCVMYAVGVYLLFFAVAFIGHYIAFDFGFGNPSIIFSEFLIATAIVIFICVRSIRKED</sequence>
<keyword evidence="2" id="KW-1133">Transmembrane helix</keyword>
<dbReference type="PROSITE" id="PS50943">
    <property type="entry name" value="HTH_CROC1"/>
    <property type="match status" value="1"/>
</dbReference>
<keyword evidence="1 4" id="KW-0238">DNA-binding</keyword>
<dbReference type="CDD" id="cd00093">
    <property type="entry name" value="HTH_XRE"/>
    <property type="match status" value="1"/>
</dbReference>
<dbReference type="Gene3D" id="1.10.260.40">
    <property type="entry name" value="lambda repressor-like DNA-binding domains"/>
    <property type="match status" value="1"/>
</dbReference>
<evidence type="ECO:0000256" key="1">
    <source>
        <dbReference type="ARBA" id="ARBA00023125"/>
    </source>
</evidence>
<dbReference type="GO" id="GO:0003677">
    <property type="term" value="F:DNA binding"/>
    <property type="evidence" value="ECO:0007669"/>
    <property type="project" value="UniProtKB-KW"/>
</dbReference>
<reference evidence="4" key="2">
    <citation type="submission" date="2013-06" db="EMBL/GenBank/DDBJ databases">
        <title>Draft genome sequence of Clostridium hylemonae (DSM 15053).</title>
        <authorList>
            <person name="Sudarsanam P."/>
            <person name="Ley R."/>
            <person name="Guruge J."/>
            <person name="Turnbaugh P.J."/>
            <person name="Mahowald M."/>
            <person name="Liep D."/>
            <person name="Gordon J."/>
        </authorList>
    </citation>
    <scope>NUCLEOTIDE SEQUENCE</scope>
    <source>
        <strain evidence="4">DSM 15053</strain>
    </source>
</reference>
<dbReference type="PANTHER" id="PTHR46558:SF13">
    <property type="entry name" value="HTH-TYPE TRANSCRIPTIONAL REGULATOR IMMR"/>
    <property type="match status" value="1"/>
</dbReference>
<protein>
    <submittedName>
        <fullName evidence="4">DNA-binding helix-turn-helix protein</fullName>
    </submittedName>
</protein>
<name>C0C526_9FIRM</name>
<dbReference type="Proteomes" id="UP000004893">
    <property type="component" value="Unassembled WGS sequence"/>
</dbReference>
<dbReference type="AlphaFoldDB" id="C0C526"/>
<evidence type="ECO:0000256" key="2">
    <source>
        <dbReference type="SAM" id="Phobius"/>
    </source>
</evidence>
<organism evidence="4 5">
    <name type="scientific">[Clostridium] hylemonae DSM 15053</name>
    <dbReference type="NCBI Taxonomy" id="553973"/>
    <lineage>
        <taxon>Bacteria</taxon>
        <taxon>Bacillati</taxon>
        <taxon>Bacillota</taxon>
        <taxon>Clostridia</taxon>
        <taxon>Lachnospirales</taxon>
        <taxon>Lachnospiraceae</taxon>
    </lineage>
</organism>
<dbReference type="SUPFAM" id="SSF47413">
    <property type="entry name" value="lambda repressor-like DNA-binding domains"/>
    <property type="match status" value="1"/>
</dbReference>
<proteinExistence type="predicted"/>
<dbReference type="eggNOG" id="COG1396">
    <property type="taxonomic scope" value="Bacteria"/>
</dbReference>
<dbReference type="Pfam" id="PF01381">
    <property type="entry name" value="HTH_3"/>
    <property type="match status" value="1"/>
</dbReference>
<dbReference type="EMBL" id="ABYI02000036">
    <property type="protein sequence ID" value="EEG72794.1"/>
    <property type="molecule type" value="Genomic_DNA"/>
</dbReference>
<dbReference type="InterPro" id="IPR010982">
    <property type="entry name" value="Lambda_DNA-bd_dom_sf"/>
</dbReference>
<dbReference type="STRING" id="553973.CLOHYLEM_07194"/>
<keyword evidence="5" id="KW-1185">Reference proteome</keyword>
<evidence type="ECO:0000259" key="3">
    <source>
        <dbReference type="PROSITE" id="PS50943"/>
    </source>
</evidence>
<feature type="transmembrane region" description="Helical" evidence="2">
    <location>
        <begin position="102"/>
        <end position="123"/>
    </location>
</feature>
<dbReference type="HOGENOM" id="CLU_066192_2_6_9"/>
<keyword evidence="2" id="KW-0472">Membrane</keyword>
<comment type="caution">
    <text evidence="4">The sequence shown here is derived from an EMBL/GenBank/DDBJ whole genome shotgun (WGS) entry which is preliminary data.</text>
</comment>
<feature type="domain" description="HTH cro/C1-type" evidence="3">
    <location>
        <begin position="12"/>
        <end position="66"/>
    </location>
</feature>
<dbReference type="InterPro" id="IPR001387">
    <property type="entry name" value="Cro/C1-type_HTH"/>
</dbReference>
<feature type="transmembrane region" description="Helical" evidence="2">
    <location>
        <begin position="135"/>
        <end position="154"/>
    </location>
</feature>
<evidence type="ECO:0000313" key="4">
    <source>
        <dbReference type="EMBL" id="EEG72794.1"/>
    </source>
</evidence>
<evidence type="ECO:0000313" key="5">
    <source>
        <dbReference type="Proteomes" id="UP000004893"/>
    </source>
</evidence>
<dbReference type="PANTHER" id="PTHR46558">
    <property type="entry name" value="TRACRIPTIONAL REGULATORY PROTEIN-RELATED-RELATED"/>
    <property type="match status" value="1"/>
</dbReference>
<keyword evidence="2" id="KW-0812">Transmembrane</keyword>
<dbReference type="SMART" id="SM00530">
    <property type="entry name" value="HTH_XRE"/>
    <property type="match status" value="1"/>
</dbReference>
<gene>
    <name evidence="4" type="ORF">CLOHYLEM_07194</name>
</gene>